<keyword evidence="1" id="KW-0677">Repeat</keyword>
<keyword evidence="2 3" id="KW-0040">ANK repeat</keyword>
<dbReference type="InterPro" id="IPR002110">
    <property type="entry name" value="Ankyrin_rpt"/>
</dbReference>
<dbReference type="AlphaFoldDB" id="A0A518BVM3"/>
<feature type="repeat" description="ANK" evidence="3">
    <location>
        <begin position="87"/>
        <end position="121"/>
    </location>
</feature>
<feature type="repeat" description="ANK" evidence="3">
    <location>
        <begin position="156"/>
        <end position="188"/>
    </location>
</feature>
<dbReference type="KEGG" id="mcad:Pan265_08560"/>
<accession>A0A518BVM3</accession>
<dbReference type="Gene3D" id="1.25.40.20">
    <property type="entry name" value="Ankyrin repeat-containing domain"/>
    <property type="match status" value="1"/>
</dbReference>
<evidence type="ECO:0000313" key="5">
    <source>
        <dbReference type="Proteomes" id="UP000320386"/>
    </source>
</evidence>
<dbReference type="OrthoDB" id="211931at2"/>
<dbReference type="InterPro" id="IPR036770">
    <property type="entry name" value="Ankyrin_rpt-contain_sf"/>
</dbReference>
<gene>
    <name evidence="4" type="ORF">Pan265_08560</name>
</gene>
<dbReference type="PROSITE" id="PS50088">
    <property type="entry name" value="ANK_REPEAT"/>
    <property type="match status" value="2"/>
</dbReference>
<reference evidence="4 5" key="1">
    <citation type="submission" date="2019-02" db="EMBL/GenBank/DDBJ databases">
        <title>Deep-cultivation of Planctomycetes and their phenomic and genomic characterization uncovers novel biology.</title>
        <authorList>
            <person name="Wiegand S."/>
            <person name="Jogler M."/>
            <person name="Boedeker C."/>
            <person name="Pinto D."/>
            <person name="Vollmers J."/>
            <person name="Rivas-Marin E."/>
            <person name="Kohn T."/>
            <person name="Peeters S.H."/>
            <person name="Heuer A."/>
            <person name="Rast P."/>
            <person name="Oberbeckmann S."/>
            <person name="Bunk B."/>
            <person name="Jeske O."/>
            <person name="Meyerdierks A."/>
            <person name="Storesund J.E."/>
            <person name="Kallscheuer N."/>
            <person name="Luecker S."/>
            <person name="Lage O.M."/>
            <person name="Pohl T."/>
            <person name="Merkel B.J."/>
            <person name="Hornburger P."/>
            <person name="Mueller R.-W."/>
            <person name="Bruemmer F."/>
            <person name="Labrenz M."/>
            <person name="Spormann A.M."/>
            <person name="Op den Camp H."/>
            <person name="Overmann J."/>
            <person name="Amann R."/>
            <person name="Jetten M.S.M."/>
            <person name="Mascher T."/>
            <person name="Medema M.H."/>
            <person name="Devos D.P."/>
            <person name="Kaster A.-K."/>
            <person name="Ovreas L."/>
            <person name="Rohde M."/>
            <person name="Galperin M.Y."/>
            <person name="Jogler C."/>
        </authorList>
    </citation>
    <scope>NUCLEOTIDE SEQUENCE [LARGE SCALE GENOMIC DNA]</scope>
    <source>
        <strain evidence="4 5">Pan265</strain>
    </source>
</reference>
<dbReference type="SMART" id="SM00248">
    <property type="entry name" value="ANK"/>
    <property type="match status" value="4"/>
</dbReference>
<dbReference type="SUPFAM" id="SSF48403">
    <property type="entry name" value="Ankyrin repeat"/>
    <property type="match status" value="1"/>
</dbReference>
<evidence type="ECO:0000256" key="2">
    <source>
        <dbReference type="ARBA" id="ARBA00023043"/>
    </source>
</evidence>
<organism evidence="4 5">
    <name type="scientific">Mucisphaera calidilacus</name>
    <dbReference type="NCBI Taxonomy" id="2527982"/>
    <lineage>
        <taxon>Bacteria</taxon>
        <taxon>Pseudomonadati</taxon>
        <taxon>Planctomycetota</taxon>
        <taxon>Phycisphaerae</taxon>
        <taxon>Phycisphaerales</taxon>
        <taxon>Phycisphaeraceae</taxon>
        <taxon>Mucisphaera</taxon>
    </lineage>
</organism>
<dbReference type="Pfam" id="PF12796">
    <property type="entry name" value="Ank_2"/>
    <property type="match status" value="2"/>
</dbReference>
<evidence type="ECO:0000256" key="1">
    <source>
        <dbReference type="ARBA" id="ARBA00022737"/>
    </source>
</evidence>
<dbReference type="EMBL" id="CP036280">
    <property type="protein sequence ID" value="QDU71011.1"/>
    <property type="molecule type" value="Genomic_DNA"/>
</dbReference>
<evidence type="ECO:0000313" key="4">
    <source>
        <dbReference type="EMBL" id="QDU71011.1"/>
    </source>
</evidence>
<sequence length="251" mass="28242">MISPISVTILALLFAIMTGDVSRSDTPAKSNINDSPASMYSFQKTGDRLCSDKLAGMMVQSIFQNNILKLSEILHDRKLAIFRLNEFGYSPVHLAAIRPTESIEMIELLCSNGYDINAVDYLGMTPLHHSVIRDKLREVEAMLSIGAMHQFYNWRSLDTVMHIAIRNESVEMVRLLIAHGVDMENDGDVRRLDDRYQSPLDLAISLNNREVLHVVALQLGKTASGQRELGHALRDDDVSTTVKDILKQYQE</sequence>
<keyword evidence="5" id="KW-1185">Reference proteome</keyword>
<dbReference type="InterPro" id="IPR050745">
    <property type="entry name" value="Multifunctional_regulatory"/>
</dbReference>
<evidence type="ECO:0000256" key="3">
    <source>
        <dbReference type="PROSITE-ProRule" id="PRU00023"/>
    </source>
</evidence>
<name>A0A518BVM3_9BACT</name>
<dbReference type="PANTHER" id="PTHR24189:SF50">
    <property type="entry name" value="ANKYRIN REPEAT AND SOCS BOX PROTEIN 2"/>
    <property type="match status" value="1"/>
</dbReference>
<dbReference type="RefSeq" id="WP_145445156.1">
    <property type="nucleotide sequence ID" value="NZ_CP036280.1"/>
</dbReference>
<dbReference type="Proteomes" id="UP000320386">
    <property type="component" value="Chromosome"/>
</dbReference>
<dbReference type="PANTHER" id="PTHR24189">
    <property type="entry name" value="MYOTROPHIN"/>
    <property type="match status" value="1"/>
</dbReference>
<dbReference type="PROSITE" id="PS50297">
    <property type="entry name" value="ANK_REP_REGION"/>
    <property type="match status" value="2"/>
</dbReference>
<protein>
    <submittedName>
        <fullName evidence="4">Ankyrin repeats (3 copies)</fullName>
    </submittedName>
</protein>
<proteinExistence type="predicted"/>